<dbReference type="Gene3D" id="2.60.20.10">
    <property type="entry name" value="Crystallins"/>
    <property type="match status" value="1"/>
</dbReference>
<proteinExistence type="predicted"/>
<dbReference type="Pfam" id="PF03995">
    <property type="entry name" value="Inhibitor_I36"/>
    <property type="match status" value="1"/>
</dbReference>
<evidence type="ECO:0008006" key="4">
    <source>
        <dbReference type="Google" id="ProtNLM"/>
    </source>
</evidence>
<dbReference type="EMBL" id="CP018047">
    <property type="protein sequence ID" value="AQU70090.1"/>
    <property type="molecule type" value="Genomic_DNA"/>
</dbReference>
<organism evidence="2 3">
    <name type="scientific">Streptomyces niveus</name>
    <name type="common">Streptomyces spheroides</name>
    <dbReference type="NCBI Taxonomy" id="193462"/>
    <lineage>
        <taxon>Bacteria</taxon>
        <taxon>Bacillati</taxon>
        <taxon>Actinomycetota</taxon>
        <taxon>Actinomycetes</taxon>
        <taxon>Kitasatosporales</taxon>
        <taxon>Streptomycetaceae</taxon>
        <taxon>Streptomyces</taxon>
    </lineage>
</organism>
<gene>
    <name evidence="2" type="ORF">BBN63_31850</name>
</gene>
<evidence type="ECO:0000313" key="2">
    <source>
        <dbReference type="EMBL" id="AQU70090.1"/>
    </source>
</evidence>
<accession>A0A1U9R0Y4</accession>
<name>A0A1U9R0Y4_STRNV</name>
<dbReference type="KEGG" id="snw:BBN63_31850"/>
<keyword evidence="1" id="KW-0732">Signal</keyword>
<reference evidence="2 3" key="1">
    <citation type="submission" date="2016-11" db="EMBL/GenBank/DDBJ databases">
        <title>Complete genome sequence of Streptomyces niveus SCSIO 3406.</title>
        <authorList>
            <person name="Zhu Q."/>
            <person name="Cheng W."/>
            <person name="Song Y."/>
            <person name="Li Q."/>
            <person name="Ju J."/>
        </authorList>
    </citation>
    <scope>NUCLEOTIDE SEQUENCE [LARGE SCALE GENOMIC DNA]</scope>
    <source>
        <strain evidence="2 3">SCSIO 3406</strain>
    </source>
</reference>
<feature type="chain" id="PRO_5013002106" description="Peptidase inhibitor" evidence="1">
    <location>
        <begin position="35"/>
        <end position="130"/>
    </location>
</feature>
<sequence>MKKTRSAGTRTVRWAGAVMLSVVGLSLTAPQAQAAKSDCYAGAFCAYTQDSFAGTPGKVYENNTDLTGFNSFAHPKSIYNHGNSCDVTIYTGKGYTGSQMTIERGDAYTLGSGSTFRLNGIASNKWVNCR</sequence>
<evidence type="ECO:0000256" key="1">
    <source>
        <dbReference type="SAM" id="SignalP"/>
    </source>
</evidence>
<keyword evidence="3" id="KW-1185">Reference proteome</keyword>
<protein>
    <recommendedName>
        <fullName evidence="4">Peptidase inhibitor</fullName>
    </recommendedName>
</protein>
<evidence type="ECO:0000313" key="3">
    <source>
        <dbReference type="Proteomes" id="UP000189677"/>
    </source>
</evidence>
<dbReference type="AlphaFoldDB" id="A0A1U9R0Y4"/>
<feature type="signal peptide" evidence="1">
    <location>
        <begin position="1"/>
        <end position="34"/>
    </location>
</feature>
<dbReference type="Proteomes" id="UP000189677">
    <property type="component" value="Chromosome"/>
</dbReference>